<accession>A0A0A8XSY7</accession>
<name>A0A0A8XSY7_ARUDO</name>
<reference evidence="1" key="2">
    <citation type="journal article" date="2015" name="Data Brief">
        <title>Shoot transcriptome of the giant reed, Arundo donax.</title>
        <authorList>
            <person name="Barrero R.A."/>
            <person name="Guerrero F.D."/>
            <person name="Moolhuijzen P."/>
            <person name="Goolsby J.A."/>
            <person name="Tidwell J."/>
            <person name="Bellgard S.E."/>
            <person name="Bellgard M.I."/>
        </authorList>
    </citation>
    <scope>NUCLEOTIDE SEQUENCE</scope>
    <source>
        <tissue evidence="1">Shoot tissue taken approximately 20 cm above the soil surface</tissue>
    </source>
</reference>
<proteinExistence type="predicted"/>
<evidence type="ECO:0000313" key="1">
    <source>
        <dbReference type="EMBL" id="JAD14837.1"/>
    </source>
</evidence>
<dbReference type="AlphaFoldDB" id="A0A0A8XSY7"/>
<dbReference type="EMBL" id="GBRH01283058">
    <property type="protein sequence ID" value="JAD14837.1"/>
    <property type="molecule type" value="Transcribed_RNA"/>
</dbReference>
<reference evidence="1" key="1">
    <citation type="submission" date="2014-09" db="EMBL/GenBank/DDBJ databases">
        <authorList>
            <person name="Magalhaes I.L.F."/>
            <person name="Oliveira U."/>
            <person name="Santos F.R."/>
            <person name="Vidigal T.H.D.A."/>
            <person name="Brescovit A.D."/>
            <person name="Santos A.J."/>
        </authorList>
    </citation>
    <scope>NUCLEOTIDE SEQUENCE</scope>
    <source>
        <tissue evidence="1">Shoot tissue taken approximately 20 cm above the soil surface</tissue>
    </source>
</reference>
<sequence length="116" mass="12581">MSSSAGEMASSARAHVMGLPLRPRESFSLPGAWGSYGLGRIGGECRGMCLLLDRRFKNWDRIDGSSSYGDGRAERRLWRGDDDAAASTWGGVETMETTRACGCARALCSRRACVRT</sequence>
<organism evidence="1">
    <name type="scientific">Arundo donax</name>
    <name type="common">Giant reed</name>
    <name type="synonym">Donax arundinaceus</name>
    <dbReference type="NCBI Taxonomy" id="35708"/>
    <lineage>
        <taxon>Eukaryota</taxon>
        <taxon>Viridiplantae</taxon>
        <taxon>Streptophyta</taxon>
        <taxon>Embryophyta</taxon>
        <taxon>Tracheophyta</taxon>
        <taxon>Spermatophyta</taxon>
        <taxon>Magnoliopsida</taxon>
        <taxon>Liliopsida</taxon>
        <taxon>Poales</taxon>
        <taxon>Poaceae</taxon>
        <taxon>PACMAD clade</taxon>
        <taxon>Arundinoideae</taxon>
        <taxon>Arundineae</taxon>
        <taxon>Arundo</taxon>
    </lineage>
</organism>
<protein>
    <submittedName>
        <fullName evidence="1">Uncharacterized protein</fullName>
    </submittedName>
</protein>